<name>A0A1G9STY1_9BURK</name>
<dbReference type="PANTHER" id="PTHR42796:SF4">
    <property type="entry name" value="FUMARYLACETOACETATE HYDROLASE DOMAIN-CONTAINING PROTEIN 2A"/>
    <property type="match status" value="1"/>
</dbReference>
<comment type="cofactor">
    <cofactor evidence="1">
        <name>Mg(2+)</name>
        <dbReference type="ChEBI" id="CHEBI:18420"/>
    </cofactor>
</comment>
<proteinExistence type="inferred from homology"/>
<dbReference type="EMBL" id="FNHP01000005">
    <property type="protein sequence ID" value="SDM38908.1"/>
    <property type="molecule type" value="Genomic_DNA"/>
</dbReference>
<dbReference type="OrthoDB" id="9805307at2"/>
<reference evidence="7" key="1">
    <citation type="submission" date="2016-10" db="EMBL/GenBank/DDBJ databases">
        <authorList>
            <person name="Varghese N."/>
            <person name="Submissions S."/>
        </authorList>
    </citation>
    <scope>NUCLEOTIDE SEQUENCE [LARGE SCALE GENOMIC DNA]</scope>
    <source>
        <strain evidence="7">EPL6</strain>
    </source>
</reference>
<protein>
    <submittedName>
        <fullName evidence="6">2-keto-4-pentenoate hydratase/2-oxohepta-3-ene-1,7-dioic acid hydratase (Catechol pathway)</fullName>
    </submittedName>
</protein>
<evidence type="ECO:0000256" key="4">
    <source>
        <dbReference type="ARBA" id="ARBA00022801"/>
    </source>
</evidence>
<evidence type="ECO:0000256" key="1">
    <source>
        <dbReference type="ARBA" id="ARBA00001946"/>
    </source>
</evidence>
<evidence type="ECO:0000313" key="6">
    <source>
        <dbReference type="EMBL" id="SDM38908.1"/>
    </source>
</evidence>
<evidence type="ECO:0000256" key="3">
    <source>
        <dbReference type="ARBA" id="ARBA00022723"/>
    </source>
</evidence>
<evidence type="ECO:0000259" key="5">
    <source>
        <dbReference type="Pfam" id="PF01557"/>
    </source>
</evidence>
<keyword evidence="3" id="KW-0479">Metal-binding</keyword>
<dbReference type="GO" id="GO:0046872">
    <property type="term" value="F:metal ion binding"/>
    <property type="evidence" value="ECO:0007669"/>
    <property type="project" value="UniProtKB-KW"/>
</dbReference>
<dbReference type="InterPro" id="IPR051121">
    <property type="entry name" value="FAH"/>
</dbReference>
<dbReference type="Pfam" id="PF01557">
    <property type="entry name" value="FAA_hydrolase"/>
    <property type="match status" value="1"/>
</dbReference>
<keyword evidence="7" id="KW-1185">Reference proteome</keyword>
<dbReference type="InterPro" id="IPR036663">
    <property type="entry name" value="Fumarylacetoacetase_C_sf"/>
</dbReference>
<evidence type="ECO:0000313" key="7">
    <source>
        <dbReference type="Proteomes" id="UP000198552"/>
    </source>
</evidence>
<organism evidence="6 7">
    <name type="scientific">Oryzisolibacter propanilivorax</name>
    <dbReference type="NCBI Taxonomy" id="1527607"/>
    <lineage>
        <taxon>Bacteria</taxon>
        <taxon>Pseudomonadati</taxon>
        <taxon>Pseudomonadota</taxon>
        <taxon>Betaproteobacteria</taxon>
        <taxon>Burkholderiales</taxon>
        <taxon>Comamonadaceae</taxon>
        <taxon>Oryzisolibacter</taxon>
    </lineage>
</organism>
<dbReference type="STRING" id="1527607.SAMN05428957_105144"/>
<dbReference type="RefSeq" id="WP_091569422.1">
    <property type="nucleotide sequence ID" value="NZ_FNHP01000005.1"/>
</dbReference>
<dbReference type="Gene3D" id="3.90.850.10">
    <property type="entry name" value="Fumarylacetoacetase-like, C-terminal domain"/>
    <property type="match status" value="1"/>
</dbReference>
<evidence type="ECO:0000256" key="2">
    <source>
        <dbReference type="ARBA" id="ARBA00010211"/>
    </source>
</evidence>
<comment type="similarity">
    <text evidence="2">Belongs to the FAH family.</text>
</comment>
<feature type="domain" description="Fumarylacetoacetase-like C-terminal" evidence="5">
    <location>
        <begin position="72"/>
        <end position="274"/>
    </location>
</feature>
<keyword evidence="4" id="KW-0378">Hydrolase</keyword>
<sequence length="280" mass="29617">MKLIRHGAPGAERAGIVDAQGTPRDVSMLLPDIGPAQLDLRTLAALAAIDATRLPELPAGTRLGCPVGGIGKIVCVGLNYADHARESGLAPPAEPVLFMKATSSLCGPHDAVRVPPGAEKLDWEVELGVVVGQRMRAVPEGEALAHVAGYVLANDISERAWQMERGGQWDKGKGGDTFAPVGPWLVTPDELGDPHALRLWLEVNGERLQDGHTRDFLFGVPTVLAYISRFMTLEPGDLVLTGTPAGVGLGQKPPRFLRVGDEMRLGATGLGEQRLVCVAG</sequence>
<dbReference type="GO" id="GO:0019752">
    <property type="term" value="P:carboxylic acid metabolic process"/>
    <property type="evidence" value="ECO:0007669"/>
    <property type="project" value="UniProtKB-ARBA"/>
</dbReference>
<dbReference type="PANTHER" id="PTHR42796">
    <property type="entry name" value="FUMARYLACETOACETATE HYDROLASE DOMAIN-CONTAINING PROTEIN 2A-RELATED"/>
    <property type="match status" value="1"/>
</dbReference>
<dbReference type="SUPFAM" id="SSF56529">
    <property type="entry name" value="FAH"/>
    <property type="match status" value="1"/>
</dbReference>
<dbReference type="GO" id="GO:0016787">
    <property type="term" value="F:hydrolase activity"/>
    <property type="evidence" value="ECO:0007669"/>
    <property type="project" value="UniProtKB-KW"/>
</dbReference>
<dbReference type="InterPro" id="IPR011234">
    <property type="entry name" value="Fumarylacetoacetase-like_C"/>
</dbReference>
<dbReference type="AlphaFoldDB" id="A0A1G9STY1"/>
<dbReference type="Proteomes" id="UP000198552">
    <property type="component" value="Unassembled WGS sequence"/>
</dbReference>
<dbReference type="FunFam" id="3.90.850.10:FF:000002">
    <property type="entry name" value="2-hydroxyhepta-2,4-diene-1,7-dioate isomerase"/>
    <property type="match status" value="1"/>
</dbReference>
<gene>
    <name evidence="6" type="ORF">SAMN05428957_105144</name>
</gene>
<dbReference type="GO" id="GO:0016853">
    <property type="term" value="F:isomerase activity"/>
    <property type="evidence" value="ECO:0007669"/>
    <property type="project" value="UniProtKB-ARBA"/>
</dbReference>
<accession>A0A1G9STY1</accession>